<evidence type="ECO:0000313" key="5">
    <source>
        <dbReference type="EMBL" id="TPX34133.1"/>
    </source>
</evidence>
<dbReference type="Pfam" id="PF03097">
    <property type="entry name" value="BRO1"/>
    <property type="match status" value="1"/>
</dbReference>
<feature type="domain" description="BRO1" evidence="4">
    <location>
        <begin position="181"/>
        <end position="573"/>
    </location>
</feature>
<dbReference type="Pfam" id="PF25597">
    <property type="entry name" value="SH3_retrovirus"/>
    <property type="match status" value="1"/>
</dbReference>
<protein>
    <recommendedName>
        <fullName evidence="7">Integrase catalytic domain-containing protein</fullName>
    </recommendedName>
</protein>
<dbReference type="EMBL" id="QEAN01000508">
    <property type="protein sequence ID" value="TPX34133.1"/>
    <property type="molecule type" value="Genomic_DNA"/>
</dbReference>
<evidence type="ECO:0000313" key="6">
    <source>
        <dbReference type="Proteomes" id="UP000317494"/>
    </source>
</evidence>
<dbReference type="CDD" id="cd09241">
    <property type="entry name" value="BRO1_ScRim20-like"/>
    <property type="match status" value="1"/>
</dbReference>
<dbReference type="InterPro" id="IPR057670">
    <property type="entry name" value="SH3_retrovirus"/>
</dbReference>
<dbReference type="Pfam" id="PF13949">
    <property type="entry name" value="ALIX_LYPXL_bnd"/>
    <property type="match status" value="1"/>
</dbReference>
<evidence type="ECO:0000259" key="4">
    <source>
        <dbReference type="PROSITE" id="PS51180"/>
    </source>
</evidence>
<evidence type="ECO:0008006" key="7">
    <source>
        <dbReference type="Google" id="ProtNLM"/>
    </source>
</evidence>
<dbReference type="Proteomes" id="UP000317494">
    <property type="component" value="Unassembled WGS sequence"/>
</dbReference>
<feature type="region of interest" description="Disordered" evidence="2">
    <location>
        <begin position="903"/>
        <end position="992"/>
    </location>
</feature>
<dbReference type="AlphaFoldDB" id="A0A507C9B5"/>
<dbReference type="Gene3D" id="1.20.140.50">
    <property type="entry name" value="alix/aip1 like domains"/>
    <property type="match status" value="1"/>
</dbReference>
<keyword evidence="6" id="KW-1185">Reference proteome</keyword>
<dbReference type="SUPFAM" id="SSF53098">
    <property type="entry name" value="Ribonuclease H-like"/>
    <property type="match status" value="1"/>
</dbReference>
<dbReference type="PROSITE" id="PS51180">
    <property type="entry name" value="BRO1"/>
    <property type="match status" value="1"/>
</dbReference>
<dbReference type="PANTHER" id="PTHR23030">
    <property type="entry name" value="PCD6 INTERACTING PROTEIN-RELATED"/>
    <property type="match status" value="1"/>
</dbReference>
<dbReference type="PANTHER" id="PTHR23030:SF39">
    <property type="entry name" value="PROGRAMMED CELL DEATH 6-INTERACTING PROTEIN"/>
    <property type="match status" value="1"/>
</dbReference>
<dbReference type="GO" id="GO:0005768">
    <property type="term" value="C:endosome"/>
    <property type="evidence" value="ECO:0007669"/>
    <property type="project" value="TreeGrafter"/>
</dbReference>
<dbReference type="VEuPathDB" id="FungiDB:SeMB42_g07358"/>
<dbReference type="GO" id="GO:0003676">
    <property type="term" value="F:nucleic acid binding"/>
    <property type="evidence" value="ECO:0007669"/>
    <property type="project" value="InterPro"/>
</dbReference>
<name>A0A507C9B5_9FUNG</name>
<feature type="compositionally biased region" description="Polar residues" evidence="2">
    <location>
        <begin position="921"/>
        <end position="931"/>
    </location>
</feature>
<reference evidence="5 6" key="1">
    <citation type="journal article" date="2019" name="Sci. Rep.">
        <title>Comparative genomics of chytrid fungi reveal insights into the obligate biotrophic and pathogenic lifestyle of Synchytrium endobioticum.</title>
        <authorList>
            <person name="van de Vossenberg B.T.L.H."/>
            <person name="Warris S."/>
            <person name="Nguyen H.D.T."/>
            <person name="van Gent-Pelzer M.P.E."/>
            <person name="Joly D.L."/>
            <person name="van de Geest H.C."/>
            <person name="Bonants P.J.M."/>
            <person name="Smith D.S."/>
            <person name="Levesque C.A."/>
            <person name="van der Lee T.A.J."/>
        </authorList>
    </citation>
    <scope>NUCLEOTIDE SEQUENCE [LARGE SCALE GENOMIC DNA]</scope>
    <source>
        <strain evidence="5 6">MB42</strain>
    </source>
</reference>
<dbReference type="InterPro" id="IPR001584">
    <property type="entry name" value="Integrase_cat-core"/>
</dbReference>
<evidence type="ECO:0000256" key="1">
    <source>
        <dbReference type="ARBA" id="ARBA00038154"/>
    </source>
</evidence>
<accession>A0A507C9B5</accession>
<dbReference type="InterPro" id="IPR025304">
    <property type="entry name" value="ALIX_V_dom"/>
</dbReference>
<dbReference type="InterPro" id="IPR012337">
    <property type="entry name" value="RNaseH-like_sf"/>
</dbReference>
<evidence type="ECO:0000256" key="2">
    <source>
        <dbReference type="SAM" id="MobiDB-lite"/>
    </source>
</evidence>
<proteinExistence type="inferred from homology"/>
<dbReference type="GO" id="GO:0005634">
    <property type="term" value="C:nucleus"/>
    <property type="evidence" value="ECO:0007669"/>
    <property type="project" value="UniProtKB-ARBA"/>
</dbReference>
<organism evidence="5 6">
    <name type="scientific">Synchytrium endobioticum</name>
    <dbReference type="NCBI Taxonomy" id="286115"/>
    <lineage>
        <taxon>Eukaryota</taxon>
        <taxon>Fungi</taxon>
        <taxon>Fungi incertae sedis</taxon>
        <taxon>Chytridiomycota</taxon>
        <taxon>Chytridiomycota incertae sedis</taxon>
        <taxon>Chytridiomycetes</taxon>
        <taxon>Synchytriales</taxon>
        <taxon>Synchytriaceae</taxon>
        <taxon>Synchytrium</taxon>
    </lineage>
</organism>
<dbReference type="Gene3D" id="1.25.40.280">
    <property type="entry name" value="alix/aip1 like domains"/>
    <property type="match status" value="1"/>
</dbReference>
<dbReference type="InterPro" id="IPR036397">
    <property type="entry name" value="RNaseH_sf"/>
</dbReference>
<dbReference type="PROSITE" id="PS50994">
    <property type="entry name" value="INTEGRASE"/>
    <property type="match status" value="1"/>
</dbReference>
<dbReference type="Gene3D" id="3.30.420.10">
    <property type="entry name" value="Ribonuclease H-like superfamily/Ribonuclease H"/>
    <property type="match status" value="1"/>
</dbReference>
<feature type="domain" description="Integrase catalytic" evidence="3">
    <location>
        <begin position="1"/>
        <end position="98"/>
    </location>
</feature>
<dbReference type="STRING" id="286115.A0A507C9B5"/>
<comment type="caution">
    <text evidence="5">The sequence shown here is derived from an EMBL/GenBank/DDBJ whole genome shotgun (WGS) entry which is preliminary data.</text>
</comment>
<dbReference type="InterPro" id="IPR004328">
    <property type="entry name" value="BRO1_dom"/>
</dbReference>
<gene>
    <name evidence="5" type="ORF">SeMB42_g07358</name>
</gene>
<dbReference type="Gene3D" id="1.20.120.560">
    <property type="entry name" value="alix/aip1 in complex with the ypdl late domain"/>
    <property type="match status" value="1"/>
</dbReference>
<dbReference type="GO" id="GO:0015074">
    <property type="term" value="P:DNA integration"/>
    <property type="evidence" value="ECO:0007669"/>
    <property type="project" value="InterPro"/>
</dbReference>
<sequence length="992" mass="109388">MKILRSDNGGEYKNGAVEDYVNENGITHQFTIPGNPSQNGIAERYNRTVIQIARALKVTSGLPDGLWLEMVNHANTIRNFCPTRTTGLSPYEAYHGRSPPLDKIYTFGAIVVVHKDGIEPHSKLDSNGVLGVYLGFALMSKGLRIWIPTTNKIIERTKVQASRRSNPCTTTAQHSMSHLSNFINVDLKRTELVSLSSPIKNYIAQTYAHDPELYNDDCRSLDSLRSHVMAIHVHASSLATLQKYHGQLIYLASKFPINDSSIRICFPWYCVFGTDRKSASSFNLSYERACILFNIGALHSQLGLAEPRHTPDGLKRSAIYYQAAAGTFKALQHHIATGDLHVPFVPDFMTTTLTALVNLMLAQAQEAFWQKAVGDKKSDATIAKLAAQVAEYYDAAHYQAASSNVFTQPWLTHLHVKTLHFNAAAQYRKACEAFSTGKYGEEIARLQLAESCVKKASEFHKHLGSAVSNDLKGLQAVLATNLARAEKDNNIIYLDIIPSLENLSPIQKAEMVSPTPVPDLTALTDVVGPPLFAKLVPFAVHQAVSLYATRKEAFVNDQLKRAADATESCHKTLQSLNLPGAIDALEQPIGLPPAVLSRSEQVQRSGGVAGLSSQYETLLSLAKADSLLLDEALKALDNEAKDDDEARQQFKDRWTRTPSRDLTANLRDTAKMYRDKLDMATSSDRLVKAKIDTNFAVMTALSSSKDELEASIPSSTTATTIALKDSNIKEIKSLLNQLNDTIKAREQVLGELKHFSTADDIAPRLIEATSKQVQLDNQALFDEHLRKYDPIVTQISQSVQAQNNLLEAVQAAHQRFMNSRQTNNMISLRETALQNLETAYRTFKEISGNLQEGVKFYTDIQNALTRFRDNCCDFAFARGIDRRDNLNAIQSVIAGFDVADPLNNKTSKNPSLPVPPRPATATYSNNSNLHNNMPPPGIWNSNQGLNYASHAPHASPPPFNPAMPGAFTYSNQPPAGDIPPPIAPGGYRPYLP</sequence>
<dbReference type="InterPro" id="IPR038499">
    <property type="entry name" value="BRO1_sf"/>
</dbReference>
<comment type="similarity">
    <text evidence="1">Belongs to the palA/RIM20 family.</text>
</comment>
<evidence type="ECO:0000259" key="3">
    <source>
        <dbReference type="PROSITE" id="PS50994"/>
    </source>
</evidence>
<dbReference type="SMART" id="SM01041">
    <property type="entry name" value="BRO1"/>
    <property type="match status" value="1"/>
</dbReference>